<sequence>MMDRQHRRFRFRDIFHRKPKPDNSVFGPLPDDVLKMILRLSMQSDYPFPLDKACPLHWDKSCMLDMQRSPYARKKNESCVDEGARAYEMHADDWLLINSTYSRFRRLGRQIFFEEKVFILPTVALRQLYVKVTNSTLPTDLMEEDGKKIFNWKPYFKEKKTILNSPCRKPALQYIRHLYVVDPEHPSKRKTELWLRRWTELPTRLNIFPGLRRLTYCCLPNACAMEVLFMGNPSPLTTDNPQRLQLLVQEMQRLLVRYGMSEKVDLAWISSPRRRERTGE</sequence>
<keyword evidence="2" id="KW-1185">Reference proteome</keyword>
<name>A0ACC2JZA6_9PEZI</name>
<comment type="caution">
    <text evidence="1">The sequence shown here is derived from an EMBL/GenBank/DDBJ whole genome shotgun (WGS) entry which is preliminary data.</text>
</comment>
<gene>
    <name evidence="1" type="ORF">O1611_g776</name>
</gene>
<dbReference type="Proteomes" id="UP001153332">
    <property type="component" value="Unassembled WGS sequence"/>
</dbReference>
<organism evidence="1 2">
    <name type="scientific">Lasiodiplodia mahajangana</name>
    <dbReference type="NCBI Taxonomy" id="1108764"/>
    <lineage>
        <taxon>Eukaryota</taxon>
        <taxon>Fungi</taxon>
        <taxon>Dikarya</taxon>
        <taxon>Ascomycota</taxon>
        <taxon>Pezizomycotina</taxon>
        <taxon>Dothideomycetes</taxon>
        <taxon>Dothideomycetes incertae sedis</taxon>
        <taxon>Botryosphaeriales</taxon>
        <taxon>Botryosphaeriaceae</taxon>
        <taxon>Lasiodiplodia</taxon>
    </lineage>
</organism>
<dbReference type="EMBL" id="JAPUUL010000076">
    <property type="protein sequence ID" value="KAJ8132845.1"/>
    <property type="molecule type" value="Genomic_DNA"/>
</dbReference>
<proteinExistence type="predicted"/>
<evidence type="ECO:0000313" key="2">
    <source>
        <dbReference type="Proteomes" id="UP001153332"/>
    </source>
</evidence>
<accession>A0ACC2JZA6</accession>
<protein>
    <submittedName>
        <fullName evidence="1">Uncharacterized protein</fullName>
    </submittedName>
</protein>
<evidence type="ECO:0000313" key="1">
    <source>
        <dbReference type="EMBL" id="KAJ8132845.1"/>
    </source>
</evidence>
<reference evidence="1" key="1">
    <citation type="submission" date="2022-12" db="EMBL/GenBank/DDBJ databases">
        <title>Genome Sequence of Lasiodiplodia mahajangana.</title>
        <authorList>
            <person name="Buettner E."/>
        </authorList>
    </citation>
    <scope>NUCLEOTIDE SEQUENCE</scope>
    <source>
        <strain evidence="1">VT137</strain>
    </source>
</reference>